<feature type="transmembrane region" description="Helical" evidence="1">
    <location>
        <begin position="120"/>
        <end position="141"/>
    </location>
</feature>
<keyword evidence="1" id="KW-1133">Transmembrane helix</keyword>
<protein>
    <recommendedName>
        <fullName evidence="6">DUF4345 domain-containing protein</fullName>
    </recommendedName>
</protein>
<dbReference type="Proteomes" id="UP000321528">
    <property type="component" value="Unassembled WGS sequence"/>
</dbReference>
<gene>
    <name evidence="2" type="ORF">D2U88_02090</name>
    <name evidence="3" type="ORF">FQ019_02070</name>
</gene>
<feature type="transmembrane region" description="Helical" evidence="1">
    <location>
        <begin position="86"/>
        <end position="105"/>
    </location>
</feature>
<sequence length="153" mass="17294">MNLDRKQTLFVKTPLLIGGAITLFIGIGHIFIPAMGYEESVPQSMQPAIRDHFYYLATYAICSFLLAFGLLSIYFSRTGPSRHTTVFAAIMALVWITRMVLEFIYPVEVRIFMLEHPHEVLRGVIFLVALLYVIPSVYGCVDSFEAKDVNPSL</sequence>
<keyword evidence="5" id="KW-1185">Reference proteome</keyword>
<dbReference type="EMBL" id="QXFJ01000008">
    <property type="protein sequence ID" value="RIV73851.1"/>
    <property type="molecule type" value="Genomic_DNA"/>
</dbReference>
<accession>A0A418NBJ3</accession>
<evidence type="ECO:0000313" key="2">
    <source>
        <dbReference type="EMBL" id="RIV73851.1"/>
    </source>
</evidence>
<keyword evidence="1" id="KW-0472">Membrane</keyword>
<dbReference type="EMBL" id="VNWL01000007">
    <property type="protein sequence ID" value="TXK07538.1"/>
    <property type="molecule type" value="Genomic_DNA"/>
</dbReference>
<evidence type="ECO:0000313" key="3">
    <source>
        <dbReference type="EMBL" id="TXK07538.1"/>
    </source>
</evidence>
<keyword evidence="1" id="KW-0812">Transmembrane</keyword>
<proteinExistence type="predicted"/>
<dbReference type="AlphaFoldDB" id="A0A418NBJ3"/>
<evidence type="ECO:0000313" key="4">
    <source>
        <dbReference type="Proteomes" id="UP000284189"/>
    </source>
</evidence>
<dbReference type="Proteomes" id="UP000284189">
    <property type="component" value="Unassembled WGS sequence"/>
</dbReference>
<feature type="transmembrane region" description="Helical" evidence="1">
    <location>
        <begin position="9"/>
        <end position="32"/>
    </location>
</feature>
<feature type="transmembrane region" description="Helical" evidence="1">
    <location>
        <begin position="52"/>
        <end position="74"/>
    </location>
</feature>
<organism evidence="2 4">
    <name type="scientific">Flagellimonas aequoris</name>
    <dbReference type="NCBI Taxonomy" id="2306997"/>
    <lineage>
        <taxon>Bacteria</taxon>
        <taxon>Pseudomonadati</taxon>
        <taxon>Bacteroidota</taxon>
        <taxon>Flavobacteriia</taxon>
        <taxon>Flavobacteriales</taxon>
        <taxon>Flavobacteriaceae</taxon>
        <taxon>Flagellimonas</taxon>
    </lineage>
</organism>
<reference evidence="2 4" key="1">
    <citation type="submission" date="2018-08" db="EMBL/GenBank/DDBJ databases">
        <title>Proposal of Muricauda 72 sp.nov. and Muricauda NH166 sp.nov., isolated from seawater.</title>
        <authorList>
            <person name="Cheng H."/>
            <person name="Wu Y.-H."/>
            <person name="Guo L.-L."/>
            <person name="Xu X.-W."/>
        </authorList>
    </citation>
    <scope>NUCLEOTIDE SEQUENCE [LARGE SCALE GENOMIC DNA]</scope>
    <source>
        <strain evidence="2 4">NH166</strain>
    </source>
</reference>
<evidence type="ECO:0008006" key="6">
    <source>
        <dbReference type="Google" id="ProtNLM"/>
    </source>
</evidence>
<evidence type="ECO:0000313" key="5">
    <source>
        <dbReference type="Proteomes" id="UP000321528"/>
    </source>
</evidence>
<evidence type="ECO:0000256" key="1">
    <source>
        <dbReference type="SAM" id="Phobius"/>
    </source>
</evidence>
<comment type="caution">
    <text evidence="2">The sequence shown here is derived from an EMBL/GenBank/DDBJ whole genome shotgun (WGS) entry which is preliminary data.</text>
</comment>
<dbReference type="RefSeq" id="WP_119638639.1">
    <property type="nucleotide sequence ID" value="NZ_QXFJ01000008.1"/>
</dbReference>
<reference evidence="3 5" key="2">
    <citation type="submission" date="2019-07" db="EMBL/GenBank/DDBJ databases">
        <title>Draft genome of two Muricauda strains isolated from deep sea.</title>
        <authorList>
            <person name="Sun C."/>
        </authorList>
    </citation>
    <scope>NUCLEOTIDE SEQUENCE [LARGE SCALE GENOMIC DNA]</scope>
    <source>
        <strain evidence="3 5">NH166</strain>
    </source>
</reference>
<name>A0A418NBJ3_9FLAO</name>